<evidence type="ECO:0000256" key="2">
    <source>
        <dbReference type="ARBA" id="ARBA00022692"/>
    </source>
</evidence>
<protein>
    <submittedName>
        <fullName evidence="6">Flippase</fullName>
    </submittedName>
</protein>
<keyword evidence="3 5" id="KW-1133">Transmembrane helix</keyword>
<gene>
    <name evidence="6" type="ORF">GCD22_03703</name>
</gene>
<organism evidence="6 7">
    <name type="scientific">Acidithiobacillus thiooxidans ATCC 19377</name>
    <dbReference type="NCBI Taxonomy" id="637390"/>
    <lineage>
        <taxon>Bacteria</taxon>
        <taxon>Pseudomonadati</taxon>
        <taxon>Pseudomonadota</taxon>
        <taxon>Acidithiobacillia</taxon>
        <taxon>Acidithiobacillales</taxon>
        <taxon>Acidithiobacillaceae</taxon>
        <taxon>Acidithiobacillus</taxon>
    </lineage>
</organism>
<reference evidence="6 7" key="1">
    <citation type="submission" date="2019-10" db="EMBL/GenBank/DDBJ databases">
        <authorList>
            <person name="Wang R."/>
        </authorList>
    </citation>
    <scope>NUCLEOTIDE SEQUENCE [LARGE SCALE GENOMIC DNA]</scope>
    <source>
        <strain evidence="6 7">ATCC 19377</strain>
    </source>
</reference>
<feature type="transmembrane region" description="Helical" evidence="5">
    <location>
        <begin position="46"/>
        <end position="68"/>
    </location>
</feature>
<comment type="subcellular location">
    <subcellularLocation>
        <location evidence="1">Membrane</location>
        <topology evidence="1">Multi-pass membrane protein</topology>
    </subcellularLocation>
</comment>
<feature type="transmembrane region" description="Helical" evidence="5">
    <location>
        <begin position="156"/>
        <end position="179"/>
    </location>
</feature>
<dbReference type="PANTHER" id="PTHR43424">
    <property type="entry name" value="LOCUS PUTATIVE PROTEIN 1-RELATED"/>
    <property type="match status" value="1"/>
</dbReference>
<feature type="transmembrane region" description="Helical" evidence="5">
    <location>
        <begin position="224"/>
        <end position="241"/>
    </location>
</feature>
<accession>A0A5P9XWT4</accession>
<dbReference type="PANTHER" id="PTHR43424:SF1">
    <property type="entry name" value="LOCUS PUTATIVE PROTEIN 1-RELATED"/>
    <property type="match status" value="1"/>
</dbReference>
<evidence type="ECO:0000256" key="5">
    <source>
        <dbReference type="SAM" id="Phobius"/>
    </source>
</evidence>
<evidence type="ECO:0000256" key="4">
    <source>
        <dbReference type="ARBA" id="ARBA00023136"/>
    </source>
</evidence>
<feature type="transmembrane region" description="Helical" evidence="5">
    <location>
        <begin position="88"/>
        <end position="110"/>
    </location>
</feature>
<feature type="transmembrane region" description="Helical" evidence="5">
    <location>
        <begin position="309"/>
        <end position="328"/>
    </location>
</feature>
<feature type="transmembrane region" description="Helical" evidence="5">
    <location>
        <begin position="14"/>
        <end position="34"/>
    </location>
</feature>
<evidence type="ECO:0000313" key="7">
    <source>
        <dbReference type="Proteomes" id="UP000363590"/>
    </source>
</evidence>
<dbReference type="GeneID" id="60697888"/>
<sequence length="430" mass="46761">MSIKGLLKDETKKISYQFLFSIGTTATNLFSLVILARNLNAPAYGLYVYILSLVGLTSVIASFGMPTLLIREIARFYSNKLNSEVKKIIIAAFIMLTIGTVLVGCAFFVLMDGSFSIIKIKASSGLILISIFLLFVVQINNLLISVQNGISESLRSAKVVLISSLLFLLSIFVILIINIKLDTSIVLIILMVTTILSIVIQSIQLRSIINLKSSANVFEMPWKFWLSEAFPLLGAGLAFSINSQIDMVLLGIIKGSDYTAIYQVGVKMASVLVIGLGSLAVVYQPLLSKAYFSGNTDDLKIKCKSISRIAFVLALSISIILIPMRSLILQITFGTSYIEAGQVMVILVVARLFNASVGAVGPFLSMTQKSKVLFIGLMIESVVNVFLNLMLIPDYGYVGAAFSTGISMVIVNIALAVYINKKYGIGMFII</sequence>
<dbReference type="Proteomes" id="UP000363590">
    <property type="component" value="Chromosome"/>
</dbReference>
<dbReference type="InterPro" id="IPR002797">
    <property type="entry name" value="Polysacc_synth"/>
</dbReference>
<evidence type="ECO:0000256" key="1">
    <source>
        <dbReference type="ARBA" id="ARBA00004141"/>
    </source>
</evidence>
<keyword evidence="2 5" id="KW-0812">Transmembrane</keyword>
<dbReference type="RefSeq" id="WP_031573914.1">
    <property type="nucleotide sequence ID" value="NZ_CP045571.1"/>
</dbReference>
<dbReference type="Pfam" id="PF01943">
    <property type="entry name" value="Polysacc_synt"/>
    <property type="match status" value="1"/>
</dbReference>
<dbReference type="GO" id="GO:0016020">
    <property type="term" value="C:membrane"/>
    <property type="evidence" value="ECO:0007669"/>
    <property type="project" value="UniProtKB-SubCell"/>
</dbReference>
<feature type="transmembrane region" description="Helical" evidence="5">
    <location>
        <begin position="261"/>
        <end position="283"/>
    </location>
</feature>
<dbReference type="CDD" id="cd13128">
    <property type="entry name" value="MATE_Wzx_like"/>
    <property type="match status" value="1"/>
</dbReference>
<proteinExistence type="predicted"/>
<dbReference type="KEGG" id="atx:GCD22_03703"/>
<evidence type="ECO:0000313" key="6">
    <source>
        <dbReference type="EMBL" id="QFX97726.1"/>
    </source>
</evidence>
<evidence type="ECO:0000256" key="3">
    <source>
        <dbReference type="ARBA" id="ARBA00022989"/>
    </source>
</evidence>
<keyword evidence="4 5" id="KW-0472">Membrane</keyword>
<feature type="transmembrane region" description="Helical" evidence="5">
    <location>
        <begin position="122"/>
        <end position="144"/>
    </location>
</feature>
<name>A0A5P9XWT4_ACITH</name>
<dbReference type="InterPro" id="IPR052556">
    <property type="entry name" value="PolySynth_Transporter"/>
</dbReference>
<dbReference type="AlphaFoldDB" id="A0A5P9XWT4"/>
<feature type="transmembrane region" description="Helical" evidence="5">
    <location>
        <begin position="340"/>
        <end position="360"/>
    </location>
</feature>
<dbReference type="EMBL" id="CP045571">
    <property type="protein sequence ID" value="QFX97726.1"/>
    <property type="molecule type" value="Genomic_DNA"/>
</dbReference>
<feature type="transmembrane region" description="Helical" evidence="5">
    <location>
        <begin position="397"/>
        <end position="419"/>
    </location>
</feature>
<feature type="transmembrane region" description="Helical" evidence="5">
    <location>
        <begin position="372"/>
        <end position="391"/>
    </location>
</feature>
<feature type="transmembrane region" description="Helical" evidence="5">
    <location>
        <begin position="185"/>
        <end position="203"/>
    </location>
</feature>